<accession>A0A841BCW3</accession>
<comment type="caution">
    <text evidence="1">The sequence shown here is derived from an EMBL/GenBank/DDBJ whole genome shotgun (WGS) entry which is preliminary data.</text>
</comment>
<dbReference type="InterPro" id="IPR046179">
    <property type="entry name" value="DUF6188"/>
</dbReference>
<name>A0A841BCW3_9ACTN</name>
<dbReference type="Proteomes" id="UP000587527">
    <property type="component" value="Unassembled WGS sequence"/>
</dbReference>
<evidence type="ECO:0000313" key="2">
    <source>
        <dbReference type="Proteomes" id="UP000587527"/>
    </source>
</evidence>
<dbReference type="RefSeq" id="WP_184831149.1">
    <property type="nucleotide sequence ID" value="NZ_JACHMN010000001.1"/>
</dbReference>
<dbReference type="Pfam" id="PF19686">
    <property type="entry name" value="DUF6188"/>
    <property type="match status" value="1"/>
</dbReference>
<protein>
    <submittedName>
        <fullName evidence="1">Uncharacterized protein (AIM24 family)</fullName>
    </submittedName>
</protein>
<evidence type="ECO:0000313" key="1">
    <source>
        <dbReference type="EMBL" id="MBB5866947.1"/>
    </source>
</evidence>
<proteinExistence type="predicted"/>
<gene>
    <name evidence="1" type="ORF">F4553_000326</name>
</gene>
<keyword evidence="2" id="KW-1185">Reference proteome</keyword>
<reference evidence="1 2" key="1">
    <citation type="submission" date="2020-08" db="EMBL/GenBank/DDBJ databases">
        <title>Sequencing the genomes of 1000 actinobacteria strains.</title>
        <authorList>
            <person name="Klenk H.-P."/>
        </authorList>
    </citation>
    <scope>NUCLEOTIDE SEQUENCE [LARGE SCALE GENOMIC DNA]</scope>
    <source>
        <strain evidence="1 2">DSM 45362</strain>
    </source>
</reference>
<sequence>MDEAPPMLAEHDDHWILPFQGLTVTQVRVDSAFELVLDGKGNVRIESTATLGRAEADVSEQVVLDPEHQHVAAGLVLFDTVVMMAVAATSGSLRLVFSGGHVLRVEPDPHYEAWTASAPGGLLVVSLPGGGLSVWSDHS</sequence>
<dbReference type="EMBL" id="JACHMN010000001">
    <property type="protein sequence ID" value="MBB5866947.1"/>
    <property type="molecule type" value="Genomic_DNA"/>
</dbReference>
<dbReference type="AlphaFoldDB" id="A0A841BCW3"/>
<organism evidence="1 2">
    <name type="scientific">Allocatelliglobosispora scoriae</name>
    <dbReference type="NCBI Taxonomy" id="643052"/>
    <lineage>
        <taxon>Bacteria</taxon>
        <taxon>Bacillati</taxon>
        <taxon>Actinomycetota</taxon>
        <taxon>Actinomycetes</taxon>
        <taxon>Micromonosporales</taxon>
        <taxon>Micromonosporaceae</taxon>
        <taxon>Allocatelliglobosispora</taxon>
    </lineage>
</organism>